<evidence type="ECO:0000259" key="2">
    <source>
        <dbReference type="Pfam" id="PF01171"/>
    </source>
</evidence>
<dbReference type="Gene3D" id="3.40.50.620">
    <property type="entry name" value="HUPs"/>
    <property type="match status" value="1"/>
</dbReference>
<proteinExistence type="predicted"/>
<reference evidence="3" key="2">
    <citation type="journal article" date="2021" name="PeerJ">
        <title>Extensive microbial diversity within the chicken gut microbiome revealed by metagenomics and culture.</title>
        <authorList>
            <person name="Gilroy R."/>
            <person name="Ravi A."/>
            <person name="Getino M."/>
            <person name="Pursley I."/>
            <person name="Horton D.L."/>
            <person name="Alikhan N.F."/>
            <person name="Baker D."/>
            <person name="Gharbi K."/>
            <person name="Hall N."/>
            <person name="Watson M."/>
            <person name="Adriaenssens E.M."/>
            <person name="Foster-Nyarko E."/>
            <person name="Jarju S."/>
            <person name="Secka A."/>
            <person name="Antonio M."/>
            <person name="Oren A."/>
            <person name="Chaudhuri R.R."/>
            <person name="La Ragione R."/>
            <person name="Hildebrand F."/>
            <person name="Pallen M.J."/>
        </authorList>
    </citation>
    <scope>NUCLEOTIDE SEQUENCE</scope>
    <source>
        <strain evidence="3">CHK147-3167</strain>
    </source>
</reference>
<dbReference type="EMBL" id="DVFV01000078">
    <property type="protein sequence ID" value="HIQ90823.1"/>
    <property type="molecule type" value="Genomic_DNA"/>
</dbReference>
<evidence type="ECO:0000313" key="4">
    <source>
        <dbReference type="Proteomes" id="UP000886786"/>
    </source>
</evidence>
<feature type="domain" description="tRNA(Ile)-lysidine/2-thiocytidine synthase N-terminal" evidence="2">
    <location>
        <begin position="38"/>
        <end position="204"/>
    </location>
</feature>
<evidence type="ECO:0000313" key="3">
    <source>
        <dbReference type="EMBL" id="HIQ90823.1"/>
    </source>
</evidence>
<gene>
    <name evidence="3" type="ORF">IAB27_04280</name>
</gene>
<feature type="non-terminal residue" evidence="3">
    <location>
        <position position="246"/>
    </location>
</feature>
<dbReference type="InterPro" id="IPR014729">
    <property type="entry name" value="Rossmann-like_a/b/a_fold"/>
</dbReference>
<dbReference type="Pfam" id="PF01171">
    <property type="entry name" value="ATP_bind_3"/>
    <property type="match status" value="1"/>
</dbReference>
<reference evidence="3" key="1">
    <citation type="submission" date="2020-10" db="EMBL/GenBank/DDBJ databases">
        <authorList>
            <person name="Gilroy R."/>
        </authorList>
    </citation>
    <scope>NUCLEOTIDE SEQUENCE</scope>
    <source>
        <strain evidence="3">CHK147-3167</strain>
    </source>
</reference>
<sequence length="246" mass="28376">MERYKEIERSIIKKFRPAIWSKFMRAIKDYNLISPGDKIAVCISGGKDSALLAKCMEEVQKHGNVKFELEYIVMDPGYTKEILDKIKENLKILNIDAHIFRTEIFKIADISKAKSPCFLCARMRRGHLYNYAKNLGCNKIALGHHYDDVLATILLNLTYNGSFGAMRPKLHSDHFVGMELIRPLFLVREDDIIEWARYNDLTFIGCACSVTRKSSGKRLLMKNMIEDLKKYNPDIEKSLFSSINNI</sequence>
<dbReference type="PANTHER" id="PTHR43686:SF1">
    <property type="entry name" value="AMINOTRAN_5 DOMAIN-CONTAINING PROTEIN"/>
    <property type="match status" value="1"/>
</dbReference>
<comment type="caution">
    <text evidence="3">The sequence shown here is derived from an EMBL/GenBank/DDBJ whole genome shotgun (WGS) entry which is preliminary data.</text>
</comment>
<organism evidence="3 4">
    <name type="scientific">Candidatus Coprosoma intestinipullorum</name>
    <dbReference type="NCBI Taxonomy" id="2840752"/>
    <lineage>
        <taxon>Bacteria</taxon>
        <taxon>Bacillati</taxon>
        <taxon>Bacillota</taxon>
        <taxon>Bacillota incertae sedis</taxon>
        <taxon>Candidatus Coprosoma</taxon>
    </lineage>
</organism>
<dbReference type="PIRSF" id="PIRSF004976">
    <property type="entry name" value="ATPase_YdaO"/>
    <property type="match status" value="1"/>
</dbReference>
<dbReference type="Proteomes" id="UP000886786">
    <property type="component" value="Unassembled WGS sequence"/>
</dbReference>
<accession>A0A9D0ZRD4</accession>
<dbReference type="AlphaFoldDB" id="A0A9D0ZRD4"/>
<dbReference type="CDD" id="cd24138">
    <property type="entry name" value="TtcA-like"/>
    <property type="match status" value="1"/>
</dbReference>
<dbReference type="InterPro" id="IPR035107">
    <property type="entry name" value="tRNA_thiolation_TtcA_Ctu1"/>
</dbReference>
<name>A0A9D0ZRD4_9FIRM</name>
<dbReference type="SUPFAM" id="SSF52402">
    <property type="entry name" value="Adenine nucleotide alpha hydrolases-like"/>
    <property type="match status" value="1"/>
</dbReference>
<evidence type="ECO:0000256" key="1">
    <source>
        <dbReference type="ARBA" id="ARBA00022679"/>
    </source>
</evidence>
<dbReference type="InterPro" id="IPR011063">
    <property type="entry name" value="TilS/TtcA_N"/>
</dbReference>
<dbReference type="GO" id="GO:0008033">
    <property type="term" value="P:tRNA processing"/>
    <property type="evidence" value="ECO:0007669"/>
    <property type="project" value="InterPro"/>
</dbReference>
<keyword evidence="1" id="KW-0808">Transferase</keyword>
<protein>
    <submittedName>
        <fullName evidence="3">ATPase</fullName>
    </submittedName>
</protein>
<dbReference type="PANTHER" id="PTHR43686">
    <property type="entry name" value="SULFURTRANSFERASE-RELATED"/>
    <property type="match status" value="1"/>
</dbReference>
<dbReference type="GO" id="GO:0016740">
    <property type="term" value="F:transferase activity"/>
    <property type="evidence" value="ECO:0007669"/>
    <property type="project" value="UniProtKB-KW"/>
</dbReference>